<comment type="caution">
    <text evidence="2">The sequence shown here is derived from an EMBL/GenBank/DDBJ whole genome shotgun (WGS) entry which is preliminary data.</text>
</comment>
<evidence type="ECO:0000313" key="2">
    <source>
        <dbReference type="EMBL" id="KAE9525058.1"/>
    </source>
</evidence>
<accession>A0A6G0T3R7</accession>
<dbReference type="InterPro" id="IPR015590">
    <property type="entry name" value="Aldehyde_DH_dom"/>
</dbReference>
<evidence type="ECO:0000313" key="3">
    <source>
        <dbReference type="Proteomes" id="UP000475862"/>
    </source>
</evidence>
<dbReference type="GO" id="GO:0016491">
    <property type="term" value="F:oxidoreductase activity"/>
    <property type="evidence" value="ECO:0007669"/>
    <property type="project" value="InterPro"/>
</dbReference>
<sequence length="283" mass="32953">RFESIRYQLDALGYRQYMPIDSIDLLIWTIFYIHQIPTCWNSRINYTLELSNCYSLRKLAPALATGCTVVLKPAEQTPFTALIRKYGFRSPLRRLLLDAATNTTQWNLSIALMEMRSLYVIQNLVEMQSFIVDNSNYRITSKNVLPATFQYKNNLCGILCKIFKNLNSIIHVYQHQYFYQNIVASRNLMKIFMNFDKSAPFWILICRRFRTFVNLLIFLYWLTFCPSLETDWVSTLSSVTTDPFLKLNSNGKSELSSVDLTGAVDLTQAIATSKYLHQHQLLL</sequence>
<dbReference type="InterPro" id="IPR016161">
    <property type="entry name" value="Ald_DH/histidinol_DH"/>
</dbReference>
<dbReference type="InterPro" id="IPR016162">
    <property type="entry name" value="Ald_DH_N"/>
</dbReference>
<dbReference type="Proteomes" id="UP000475862">
    <property type="component" value="Unassembled WGS sequence"/>
</dbReference>
<dbReference type="Gene3D" id="3.40.605.10">
    <property type="entry name" value="Aldehyde Dehydrogenase, Chain A, domain 1"/>
    <property type="match status" value="1"/>
</dbReference>
<dbReference type="EMBL" id="VYZN01000064">
    <property type="protein sequence ID" value="KAE9525058.1"/>
    <property type="molecule type" value="Genomic_DNA"/>
</dbReference>
<dbReference type="SUPFAM" id="SSF53720">
    <property type="entry name" value="ALDH-like"/>
    <property type="match status" value="1"/>
</dbReference>
<proteinExistence type="predicted"/>
<evidence type="ECO:0000259" key="1">
    <source>
        <dbReference type="Pfam" id="PF00171"/>
    </source>
</evidence>
<dbReference type="AlphaFoldDB" id="A0A6G0T3R7"/>
<organism evidence="2 3">
    <name type="scientific">Aphis glycines</name>
    <name type="common">Soybean aphid</name>
    <dbReference type="NCBI Taxonomy" id="307491"/>
    <lineage>
        <taxon>Eukaryota</taxon>
        <taxon>Metazoa</taxon>
        <taxon>Ecdysozoa</taxon>
        <taxon>Arthropoda</taxon>
        <taxon>Hexapoda</taxon>
        <taxon>Insecta</taxon>
        <taxon>Pterygota</taxon>
        <taxon>Neoptera</taxon>
        <taxon>Paraneoptera</taxon>
        <taxon>Hemiptera</taxon>
        <taxon>Sternorrhyncha</taxon>
        <taxon>Aphidomorpha</taxon>
        <taxon>Aphidoidea</taxon>
        <taxon>Aphididae</taxon>
        <taxon>Aphidini</taxon>
        <taxon>Aphis</taxon>
        <taxon>Aphis</taxon>
    </lineage>
</organism>
<name>A0A6G0T3R7_APHGL</name>
<reference evidence="2 3" key="1">
    <citation type="submission" date="2019-08" db="EMBL/GenBank/DDBJ databases">
        <title>The genome of the soybean aphid Biotype 1, its phylome, world population structure and adaptation to the North American continent.</title>
        <authorList>
            <person name="Giordano R."/>
            <person name="Donthu R.K."/>
            <person name="Hernandez A.G."/>
            <person name="Wright C.L."/>
            <person name="Zimin A.V."/>
        </authorList>
    </citation>
    <scope>NUCLEOTIDE SEQUENCE [LARGE SCALE GENOMIC DNA]</scope>
    <source>
        <tissue evidence="2">Whole aphids</tissue>
    </source>
</reference>
<keyword evidence="3" id="KW-1185">Reference proteome</keyword>
<dbReference type="OrthoDB" id="10254663at2759"/>
<feature type="non-terminal residue" evidence="2">
    <location>
        <position position="1"/>
    </location>
</feature>
<dbReference type="Pfam" id="PF00171">
    <property type="entry name" value="Aldedh"/>
    <property type="match status" value="1"/>
</dbReference>
<feature type="domain" description="Aldehyde dehydrogenase" evidence="1">
    <location>
        <begin position="54"/>
        <end position="83"/>
    </location>
</feature>
<protein>
    <recommendedName>
        <fullName evidence="1">Aldehyde dehydrogenase domain-containing protein</fullName>
    </recommendedName>
</protein>
<gene>
    <name evidence="2" type="ORF">AGLY_014472</name>
</gene>